<dbReference type="EMBL" id="JARBDR010000918">
    <property type="protein sequence ID" value="KAJ8302191.1"/>
    <property type="molecule type" value="Genomic_DNA"/>
</dbReference>
<evidence type="ECO:0000256" key="1">
    <source>
        <dbReference type="SAM" id="SignalP"/>
    </source>
</evidence>
<organism evidence="3 4">
    <name type="scientific">Tegillarca granosa</name>
    <name type="common">Malaysian cockle</name>
    <name type="synonym">Anadara granosa</name>
    <dbReference type="NCBI Taxonomy" id="220873"/>
    <lineage>
        <taxon>Eukaryota</taxon>
        <taxon>Metazoa</taxon>
        <taxon>Spiralia</taxon>
        <taxon>Lophotrochozoa</taxon>
        <taxon>Mollusca</taxon>
        <taxon>Bivalvia</taxon>
        <taxon>Autobranchia</taxon>
        <taxon>Pteriomorphia</taxon>
        <taxon>Arcoida</taxon>
        <taxon>Arcoidea</taxon>
        <taxon>Arcidae</taxon>
        <taxon>Tegillarca</taxon>
    </lineage>
</organism>
<dbReference type="SMART" id="SM00327">
    <property type="entry name" value="VWA"/>
    <property type="match status" value="1"/>
</dbReference>
<sequence>MIDIEMNRWSLLFCLILPVLGAPKRFEIKDEDSDNELEQWCEGKPADIFFLLDTSSSINFDDFDKQKAFVQDLIKVFDISETKTRIAVALFSSGYYSQFPFYRYNDKSDIINAIDRIRHRGGNTETGRAIGRMVRDGFRFAREGVVRIAFVLTDGKSQRGDVTIAEAAKAKEDNIFIYAIGVGKADIDELNAIGSDPNPNLYTRWEATVSSTS</sequence>
<dbReference type="Gene3D" id="3.40.50.410">
    <property type="entry name" value="von Willebrand factor, type A domain"/>
    <property type="match status" value="1"/>
</dbReference>
<comment type="caution">
    <text evidence="3">The sequence shown here is derived from an EMBL/GenBank/DDBJ whole genome shotgun (WGS) entry which is preliminary data.</text>
</comment>
<feature type="chain" id="PRO_5045323148" description="VWFA domain-containing protein" evidence="1">
    <location>
        <begin position="22"/>
        <end position="213"/>
    </location>
</feature>
<gene>
    <name evidence="3" type="ORF">KUTeg_021178</name>
</gene>
<feature type="domain" description="VWFA" evidence="2">
    <location>
        <begin position="47"/>
        <end position="213"/>
    </location>
</feature>
<dbReference type="PANTHER" id="PTHR24020:SF20">
    <property type="entry name" value="PH DOMAIN-CONTAINING PROTEIN"/>
    <property type="match status" value="1"/>
</dbReference>
<dbReference type="PROSITE" id="PS50234">
    <property type="entry name" value="VWFA"/>
    <property type="match status" value="1"/>
</dbReference>
<accession>A0ABQ9ECQ0</accession>
<proteinExistence type="predicted"/>
<protein>
    <recommendedName>
        <fullName evidence="2">VWFA domain-containing protein</fullName>
    </recommendedName>
</protein>
<dbReference type="PRINTS" id="PR00453">
    <property type="entry name" value="VWFADOMAIN"/>
</dbReference>
<name>A0ABQ9ECQ0_TEGGR</name>
<dbReference type="SUPFAM" id="SSF53300">
    <property type="entry name" value="vWA-like"/>
    <property type="match status" value="1"/>
</dbReference>
<evidence type="ECO:0000259" key="2">
    <source>
        <dbReference type="PROSITE" id="PS50234"/>
    </source>
</evidence>
<dbReference type="Pfam" id="PF00092">
    <property type="entry name" value="VWA"/>
    <property type="match status" value="1"/>
</dbReference>
<feature type="signal peptide" evidence="1">
    <location>
        <begin position="1"/>
        <end position="21"/>
    </location>
</feature>
<dbReference type="InterPro" id="IPR002035">
    <property type="entry name" value="VWF_A"/>
</dbReference>
<keyword evidence="4" id="KW-1185">Reference proteome</keyword>
<dbReference type="InterPro" id="IPR036465">
    <property type="entry name" value="vWFA_dom_sf"/>
</dbReference>
<evidence type="ECO:0000313" key="3">
    <source>
        <dbReference type="EMBL" id="KAJ8302191.1"/>
    </source>
</evidence>
<dbReference type="Proteomes" id="UP001217089">
    <property type="component" value="Unassembled WGS sequence"/>
</dbReference>
<keyword evidence="1" id="KW-0732">Signal</keyword>
<reference evidence="3 4" key="1">
    <citation type="submission" date="2022-12" db="EMBL/GenBank/DDBJ databases">
        <title>Chromosome-level genome of Tegillarca granosa.</title>
        <authorList>
            <person name="Kim J."/>
        </authorList>
    </citation>
    <scope>NUCLEOTIDE SEQUENCE [LARGE SCALE GENOMIC DNA]</scope>
    <source>
        <strain evidence="3">Teg-2019</strain>
        <tissue evidence="3">Adductor muscle</tissue>
    </source>
</reference>
<dbReference type="InterPro" id="IPR050525">
    <property type="entry name" value="ECM_Assembly_Org"/>
</dbReference>
<evidence type="ECO:0000313" key="4">
    <source>
        <dbReference type="Proteomes" id="UP001217089"/>
    </source>
</evidence>
<dbReference type="PANTHER" id="PTHR24020">
    <property type="entry name" value="COLLAGEN ALPHA"/>
    <property type="match status" value="1"/>
</dbReference>